<feature type="region of interest" description="Disordered" evidence="1">
    <location>
        <begin position="33"/>
        <end position="54"/>
    </location>
</feature>
<reference evidence="2" key="1">
    <citation type="submission" date="2020-11" db="EMBL/GenBank/DDBJ databases">
        <authorList>
            <person name="Tran Van P."/>
        </authorList>
    </citation>
    <scope>NUCLEOTIDE SEQUENCE</scope>
</reference>
<protein>
    <submittedName>
        <fullName evidence="2">Uncharacterized protein</fullName>
    </submittedName>
</protein>
<evidence type="ECO:0000256" key="1">
    <source>
        <dbReference type="SAM" id="MobiDB-lite"/>
    </source>
</evidence>
<gene>
    <name evidence="2" type="ORF">TSIB3V08_LOCUS3633</name>
</gene>
<dbReference type="EMBL" id="OC001226">
    <property type="protein sequence ID" value="CAD7259427.1"/>
    <property type="molecule type" value="Genomic_DNA"/>
</dbReference>
<dbReference type="AlphaFoldDB" id="A0A7R9ATT9"/>
<name>A0A7R9ATT9_TIMSH</name>
<sequence>MTGNSNYIENDTLRHVANKVGLEVSYIDLRIKPDTSVPGPRIEPRPPAQKSDTLPLDQQVTNFQGEDKRQKEKLICDRSKPLHHAGQVIRQVLRCARVLPSNGDTPHIIALTTPSPSTQHIAILVPKTVVLWVRATTTNPHKPSISPHGCAFRSEIQPPASAGDRNKLRCGASFTSGIYQSGCWVTGIPHGEAPTPAREPRASHAHSDVRDLYELLLQKEALENRLGQHEVVRKSNRSPSLRLRFGRRADPSIAVRIPLRLIKLAVFLSDALDHVATEAGWGKVSNDYNNNVIIREVFSPVFSRSSVVERLGFYSQLSLQKCPTLSPRLIGGTLHLDYALFKPTCEYENIPNS</sequence>
<proteinExistence type="predicted"/>
<evidence type="ECO:0000313" key="2">
    <source>
        <dbReference type="EMBL" id="CAD7259427.1"/>
    </source>
</evidence>
<organism evidence="2">
    <name type="scientific">Timema shepardi</name>
    <name type="common">Walking stick</name>
    <dbReference type="NCBI Taxonomy" id="629360"/>
    <lineage>
        <taxon>Eukaryota</taxon>
        <taxon>Metazoa</taxon>
        <taxon>Ecdysozoa</taxon>
        <taxon>Arthropoda</taxon>
        <taxon>Hexapoda</taxon>
        <taxon>Insecta</taxon>
        <taxon>Pterygota</taxon>
        <taxon>Neoptera</taxon>
        <taxon>Polyneoptera</taxon>
        <taxon>Phasmatodea</taxon>
        <taxon>Timematodea</taxon>
        <taxon>Timematoidea</taxon>
        <taxon>Timematidae</taxon>
        <taxon>Timema</taxon>
    </lineage>
</organism>
<accession>A0A7R9ATT9</accession>